<reference evidence="1 2" key="1">
    <citation type="journal article" date="2018" name="Front. Plant Sci.">
        <title>Red Clover (Trifolium pratense) and Zigzag Clover (T. medium) - A Picture of Genomic Similarities and Differences.</title>
        <authorList>
            <person name="Dluhosova J."/>
            <person name="Istvanek J."/>
            <person name="Nedelnik J."/>
            <person name="Repkova J."/>
        </authorList>
    </citation>
    <scope>NUCLEOTIDE SEQUENCE [LARGE SCALE GENOMIC DNA]</scope>
    <source>
        <strain evidence="2">cv. 10/8</strain>
        <tissue evidence="1">Leaf</tissue>
    </source>
</reference>
<evidence type="ECO:0000313" key="2">
    <source>
        <dbReference type="Proteomes" id="UP000265520"/>
    </source>
</evidence>
<protein>
    <submittedName>
        <fullName evidence="1">Uncharacterized protein</fullName>
    </submittedName>
</protein>
<proteinExistence type="predicted"/>
<sequence length="55" mass="6162">SEVSNSSGGRKGTIRGLKRVYGVACRDVLKYQGQWRQAIFREYGEVDSGGRREVV</sequence>
<dbReference type="AlphaFoldDB" id="A0A392US37"/>
<feature type="non-terminal residue" evidence="1">
    <location>
        <position position="1"/>
    </location>
</feature>
<name>A0A392US37_9FABA</name>
<dbReference type="EMBL" id="LXQA010882247">
    <property type="protein sequence ID" value="MCI75414.1"/>
    <property type="molecule type" value="Genomic_DNA"/>
</dbReference>
<organism evidence="1 2">
    <name type="scientific">Trifolium medium</name>
    <dbReference type="NCBI Taxonomy" id="97028"/>
    <lineage>
        <taxon>Eukaryota</taxon>
        <taxon>Viridiplantae</taxon>
        <taxon>Streptophyta</taxon>
        <taxon>Embryophyta</taxon>
        <taxon>Tracheophyta</taxon>
        <taxon>Spermatophyta</taxon>
        <taxon>Magnoliopsida</taxon>
        <taxon>eudicotyledons</taxon>
        <taxon>Gunneridae</taxon>
        <taxon>Pentapetalae</taxon>
        <taxon>rosids</taxon>
        <taxon>fabids</taxon>
        <taxon>Fabales</taxon>
        <taxon>Fabaceae</taxon>
        <taxon>Papilionoideae</taxon>
        <taxon>50 kb inversion clade</taxon>
        <taxon>NPAAA clade</taxon>
        <taxon>Hologalegina</taxon>
        <taxon>IRL clade</taxon>
        <taxon>Trifolieae</taxon>
        <taxon>Trifolium</taxon>
    </lineage>
</organism>
<accession>A0A392US37</accession>
<comment type="caution">
    <text evidence="1">The sequence shown here is derived from an EMBL/GenBank/DDBJ whole genome shotgun (WGS) entry which is preliminary data.</text>
</comment>
<dbReference type="Proteomes" id="UP000265520">
    <property type="component" value="Unassembled WGS sequence"/>
</dbReference>
<keyword evidence="2" id="KW-1185">Reference proteome</keyword>
<evidence type="ECO:0000313" key="1">
    <source>
        <dbReference type="EMBL" id="MCI75414.1"/>
    </source>
</evidence>